<dbReference type="Pfam" id="PF00069">
    <property type="entry name" value="Pkinase"/>
    <property type="match status" value="1"/>
</dbReference>
<dbReference type="OrthoDB" id="63267at2759"/>
<dbReference type="SMART" id="SM00133">
    <property type="entry name" value="S_TK_X"/>
    <property type="match status" value="1"/>
</dbReference>
<evidence type="ECO:0000256" key="4">
    <source>
        <dbReference type="ARBA" id="ARBA00022553"/>
    </source>
</evidence>
<accession>A0A1R2BYX5</accession>
<evidence type="ECO:0000256" key="1">
    <source>
        <dbReference type="ARBA" id="ARBA00009903"/>
    </source>
</evidence>
<evidence type="ECO:0000256" key="8">
    <source>
        <dbReference type="ARBA" id="ARBA00022840"/>
    </source>
</evidence>
<gene>
    <name evidence="15" type="ORF">SteCoe_17431</name>
</gene>
<evidence type="ECO:0000256" key="3">
    <source>
        <dbReference type="ARBA" id="ARBA00022527"/>
    </source>
</evidence>
<dbReference type="CDD" id="cd05123">
    <property type="entry name" value="STKc_AGC"/>
    <property type="match status" value="1"/>
</dbReference>
<dbReference type="InterPro" id="IPR045270">
    <property type="entry name" value="STKc_AGC"/>
</dbReference>
<dbReference type="Pfam" id="PF00433">
    <property type="entry name" value="Pkinase_C"/>
    <property type="match status" value="1"/>
</dbReference>
<keyword evidence="8 11" id="KW-0067">ATP-binding</keyword>
<evidence type="ECO:0000256" key="5">
    <source>
        <dbReference type="ARBA" id="ARBA00022679"/>
    </source>
</evidence>
<dbReference type="FunFam" id="3.30.200.20:FF:000524">
    <property type="entry name" value="Non-specific serine/threonine protein kinase"/>
    <property type="match status" value="1"/>
</dbReference>
<dbReference type="InterPro" id="IPR000719">
    <property type="entry name" value="Prot_kinase_dom"/>
</dbReference>
<proteinExistence type="inferred from homology"/>
<evidence type="ECO:0000259" key="13">
    <source>
        <dbReference type="PROSITE" id="PS50011"/>
    </source>
</evidence>
<dbReference type="Gene3D" id="1.10.510.10">
    <property type="entry name" value="Transferase(Phosphotransferase) domain 1"/>
    <property type="match status" value="1"/>
</dbReference>
<keyword evidence="16" id="KW-1185">Reference proteome</keyword>
<feature type="binding site" evidence="11">
    <location>
        <position position="60"/>
    </location>
    <ligand>
        <name>ATP</name>
        <dbReference type="ChEBI" id="CHEBI:30616"/>
    </ligand>
</feature>
<dbReference type="SMART" id="SM00220">
    <property type="entry name" value="S_TKc"/>
    <property type="match status" value="1"/>
</dbReference>
<reference evidence="15 16" key="1">
    <citation type="submission" date="2016-11" db="EMBL/GenBank/DDBJ databases">
        <title>The macronuclear genome of Stentor coeruleus: a giant cell with tiny introns.</title>
        <authorList>
            <person name="Slabodnick M."/>
            <person name="Ruby J.G."/>
            <person name="Reiff S.B."/>
            <person name="Swart E.C."/>
            <person name="Gosai S."/>
            <person name="Prabakaran S."/>
            <person name="Witkowska E."/>
            <person name="Larue G.E."/>
            <person name="Fisher S."/>
            <person name="Freeman R.M."/>
            <person name="Gunawardena J."/>
            <person name="Chu W."/>
            <person name="Stover N.A."/>
            <person name="Gregory B.D."/>
            <person name="Nowacki M."/>
            <person name="Derisi J."/>
            <person name="Roy S.W."/>
            <person name="Marshall W.F."/>
            <person name="Sood P."/>
        </authorList>
    </citation>
    <scope>NUCLEOTIDE SEQUENCE [LARGE SCALE GENOMIC DNA]</scope>
    <source>
        <strain evidence="15">WM001</strain>
    </source>
</reference>
<evidence type="ECO:0000256" key="9">
    <source>
        <dbReference type="ARBA" id="ARBA00047899"/>
    </source>
</evidence>
<dbReference type="InterPro" id="IPR017892">
    <property type="entry name" value="Pkinase_C"/>
</dbReference>
<evidence type="ECO:0000256" key="11">
    <source>
        <dbReference type="PROSITE-ProRule" id="PRU10141"/>
    </source>
</evidence>
<keyword evidence="5" id="KW-0808">Transferase</keyword>
<dbReference type="Proteomes" id="UP000187209">
    <property type="component" value="Unassembled WGS sequence"/>
</dbReference>
<comment type="catalytic activity">
    <reaction evidence="9">
        <text>L-threonyl-[protein] + ATP = O-phospho-L-threonyl-[protein] + ADP + H(+)</text>
        <dbReference type="Rhea" id="RHEA:46608"/>
        <dbReference type="Rhea" id="RHEA-COMP:11060"/>
        <dbReference type="Rhea" id="RHEA-COMP:11605"/>
        <dbReference type="ChEBI" id="CHEBI:15378"/>
        <dbReference type="ChEBI" id="CHEBI:30013"/>
        <dbReference type="ChEBI" id="CHEBI:30616"/>
        <dbReference type="ChEBI" id="CHEBI:61977"/>
        <dbReference type="ChEBI" id="CHEBI:456216"/>
        <dbReference type="EC" id="2.7.11.1"/>
    </reaction>
</comment>
<evidence type="ECO:0000256" key="6">
    <source>
        <dbReference type="ARBA" id="ARBA00022741"/>
    </source>
</evidence>
<dbReference type="PROSITE" id="PS00108">
    <property type="entry name" value="PROTEIN_KINASE_ST"/>
    <property type="match status" value="1"/>
</dbReference>
<dbReference type="PROSITE" id="PS00107">
    <property type="entry name" value="PROTEIN_KINASE_ATP"/>
    <property type="match status" value="1"/>
</dbReference>
<comment type="catalytic activity">
    <reaction evidence="10">
        <text>L-seryl-[protein] + ATP = O-phospho-L-seryl-[protein] + ADP + H(+)</text>
        <dbReference type="Rhea" id="RHEA:17989"/>
        <dbReference type="Rhea" id="RHEA-COMP:9863"/>
        <dbReference type="Rhea" id="RHEA-COMP:11604"/>
        <dbReference type="ChEBI" id="CHEBI:15378"/>
        <dbReference type="ChEBI" id="CHEBI:29999"/>
        <dbReference type="ChEBI" id="CHEBI:30616"/>
        <dbReference type="ChEBI" id="CHEBI:83421"/>
        <dbReference type="ChEBI" id="CHEBI:456216"/>
        <dbReference type="EC" id="2.7.11.1"/>
    </reaction>
</comment>
<keyword evidence="7" id="KW-0418">Kinase</keyword>
<dbReference type="GO" id="GO:0005524">
    <property type="term" value="F:ATP binding"/>
    <property type="evidence" value="ECO:0007669"/>
    <property type="project" value="UniProtKB-UniRule"/>
</dbReference>
<dbReference type="FunFam" id="1.10.510.10:FF:000008">
    <property type="entry name" value="Non-specific serine/threonine protein kinase"/>
    <property type="match status" value="1"/>
</dbReference>
<sequence>MGCPCFKSEDRPEKESLIDASPIKGLKPEDFNIIKIIGRGNFGKVCLVEKKNTKEFYAMKILKKKLIENRGQRIHTITERKILENSKSPFIARLYYAFQTPSKLYMVMEYLRGGELFFHLTQERVFNELRAKFYIGEILLGLEYLHYNGVIYRDLKPDNVMLDSEGHVRLTDFGLSKSGIDADNPKAYTFCGTAEYLAPEILKSQGYDQAVDFWSLGALMYLMLSGTPPHYSKNRNEIYKNILTKPIEPLLNISEDGNDLLIKLLKIDPSERIHTAAEVKSHPWFMKTNWHEMSEKKTVPPFKPKARGQTDTSNFDRAFTSEKLDESFEYNELSPSPNHFSGFTYKDIISIAAASNKE</sequence>
<dbReference type="PROSITE" id="PS50011">
    <property type="entry name" value="PROTEIN_KINASE_DOM"/>
    <property type="match status" value="1"/>
</dbReference>
<feature type="domain" description="Protein kinase" evidence="13">
    <location>
        <begin position="31"/>
        <end position="285"/>
    </location>
</feature>
<keyword evidence="4" id="KW-0597">Phosphoprotein</keyword>
<evidence type="ECO:0000259" key="14">
    <source>
        <dbReference type="PROSITE" id="PS51285"/>
    </source>
</evidence>
<protein>
    <recommendedName>
        <fullName evidence="2">non-specific serine/threonine protein kinase</fullName>
        <ecNumber evidence="2">2.7.11.1</ecNumber>
    </recommendedName>
</protein>
<keyword evidence="3 12" id="KW-0723">Serine/threonine-protein kinase</keyword>
<dbReference type="PROSITE" id="PS51285">
    <property type="entry name" value="AGC_KINASE_CTER"/>
    <property type="match status" value="1"/>
</dbReference>
<dbReference type="InterPro" id="IPR008271">
    <property type="entry name" value="Ser/Thr_kinase_AS"/>
</dbReference>
<evidence type="ECO:0000256" key="10">
    <source>
        <dbReference type="ARBA" id="ARBA00048679"/>
    </source>
</evidence>
<dbReference type="Gene3D" id="3.30.200.20">
    <property type="entry name" value="Phosphorylase Kinase, domain 1"/>
    <property type="match status" value="1"/>
</dbReference>
<comment type="caution">
    <text evidence="15">The sequence shown here is derived from an EMBL/GenBank/DDBJ whole genome shotgun (WGS) entry which is preliminary data.</text>
</comment>
<name>A0A1R2BYX5_9CILI</name>
<feature type="domain" description="AGC-kinase C-terminal" evidence="14">
    <location>
        <begin position="286"/>
        <end position="355"/>
    </location>
</feature>
<dbReference type="InterPro" id="IPR000961">
    <property type="entry name" value="AGC-kinase_C"/>
</dbReference>
<dbReference type="EMBL" id="MPUH01000358">
    <property type="protein sequence ID" value="OMJ81996.1"/>
    <property type="molecule type" value="Genomic_DNA"/>
</dbReference>
<dbReference type="PANTHER" id="PTHR24351">
    <property type="entry name" value="RIBOSOMAL PROTEIN S6 KINASE"/>
    <property type="match status" value="1"/>
</dbReference>
<evidence type="ECO:0000313" key="16">
    <source>
        <dbReference type="Proteomes" id="UP000187209"/>
    </source>
</evidence>
<organism evidence="15 16">
    <name type="scientific">Stentor coeruleus</name>
    <dbReference type="NCBI Taxonomy" id="5963"/>
    <lineage>
        <taxon>Eukaryota</taxon>
        <taxon>Sar</taxon>
        <taxon>Alveolata</taxon>
        <taxon>Ciliophora</taxon>
        <taxon>Postciliodesmatophora</taxon>
        <taxon>Heterotrichea</taxon>
        <taxon>Heterotrichida</taxon>
        <taxon>Stentoridae</taxon>
        <taxon>Stentor</taxon>
    </lineage>
</organism>
<evidence type="ECO:0000256" key="7">
    <source>
        <dbReference type="ARBA" id="ARBA00022777"/>
    </source>
</evidence>
<evidence type="ECO:0000256" key="12">
    <source>
        <dbReference type="RuleBase" id="RU000304"/>
    </source>
</evidence>
<dbReference type="InterPro" id="IPR011009">
    <property type="entry name" value="Kinase-like_dom_sf"/>
</dbReference>
<dbReference type="EC" id="2.7.11.1" evidence="2"/>
<evidence type="ECO:0000256" key="2">
    <source>
        <dbReference type="ARBA" id="ARBA00012513"/>
    </source>
</evidence>
<dbReference type="InterPro" id="IPR017441">
    <property type="entry name" value="Protein_kinase_ATP_BS"/>
</dbReference>
<keyword evidence="6 11" id="KW-0547">Nucleotide-binding</keyword>
<dbReference type="GO" id="GO:0004674">
    <property type="term" value="F:protein serine/threonine kinase activity"/>
    <property type="evidence" value="ECO:0007669"/>
    <property type="project" value="UniProtKB-KW"/>
</dbReference>
<dbReference type="AlphaFoldDB" id="A0A1R2BYX5"/>
<dbReference type="SUPFAM" id="SSF56112">
    <property type="entry name" value="Protein kinase-like (PK-like)"/>
    <property type="match status" value="1"/>
</dbReference>
<comment type="similarity">
    <text evidence="1">Belongs to the protein kinase superfamily. AGC Ser/Thr protein kinase family.</text>
</comment>
<dbReference type="GO" id="GO:0106310">
    <property type="term" value="F:protein serine kinase activity"/>
    <property type="evidence" value="ECO:0007669"/>
    <property type="project" value="RHEA"/>
</dbReference>
<evidence type="ECO:0000313" key="15">
    <source>
        <dbReference type="EMBL" id="OMJ81996.1"/>
    </source>
</evidence>